<name>C5L7J7_PERM5</name>
<gene>
    <name evidence="1" type="ORF">Pmar_PMAR020621</name>
</gene>
<dbReference type="AlphaFoldDB" id="C5L7J7"/>
<dbReference type="Proteomes" id="UP000007800">
    <property type="component" value="Unassembled WGS sequence"/>
</dbReference>
<dbReference type="GeneID" id="9041203"/>
<dbReference type="EMBL" id="GG679899">
    <property type="protein sequence ID" value="EER07459.1"/>
    <property type="molecule type" value="Genomic_DNA"/>
</dbReference>
<evidence type="ECO:0000313" key="1">
    <source>
        <dbReference type="EMBL" id="EER07459.1"/>
    </source>
</evidence>
<accession>C5L7J7</accession>
<protein>
    <submittedName>
        <fullName evidence="1">Uncharacterized protein</fullName>
    </submittedName>
</protein>
<proteinExistence type="predicted"/>
<keyword evidence="2" id="KW-1185">Reference proteome</keyword>
<dbReference type="InParanoid" id="C5L7J7"/>
<organism evidence="2">
    <name type="scientific">Perkinsus marinus (strain ATCC 50983 / TXsc)</name>
    <dbReference type="NCBI Taxonomy" id="423536"/>
    <lineage>
        <taxon>Eukaryota</taxon>
        <taxon>Sar</taxon>
        <taxon>Alveolata</taxon>
        <taxon>Perkinsozoa</taxon>
        <taxon>Perkinsea</taxon>
        <taxon>Perkinsida</taxon>
        <taxon>Perkinsidae</taxon>
        <taxon>Perkinsus</taxon>
    </lineage>
</organism>
<sequence>MQNQAPATPIHAAAAPAHPLISPDHTPVHDLADIGLGGAVAAVTPPPAGRRYP</sequence>
<reference evidence="1 2" key="1">
    <citation type="submission" date="2008-07" db="EMBL/GenBank/DDBJ databases">
        <authorList>
            <person name="El-Sayed N."/>
            <person name="Caler E."/>
            <person name="Inman J."/>
            <person name="Amedeo P."/>
            <person name="Hass B."/>
            <person name="Wortman J."/>
        </authorList>
    </citation>
    <scope>NUCLEOTIDE SEQUENCE [LARGE SCALE GENOMIC DNA]</scope>
    <source>
        <strain evidence="2">ATCC 50983 / TXsc</strain>
    </source>
</reference>
<dbReference type="RefSeq" id="XP_002775643.1">
    <property type="nucleotide sequence ID" value="XM_002775597.1"/>
</dbReference>
<evidence type="ECO:0000313" key="2">
    <source>
        <dbReference type="Proteomes" id="UP000007800"/>
    </source>
</evidence>